<feature type="repeat" description="ANK" evidence="3">
    <location>
        <begin position="317"/>
        <end position="350"/>
    </location>
</feature>
<evidence type="ECO:0000256" key="3">
    <source>
        <dbReference type="PROSITE-ProRule" id="PRU00023"/>
    </source>
</evidence>
<reference evidence="5" key="1">
    <citation type="journal article" date="2023" name="Plant J.">
        <title>Genome sequences and population genomics provide insights into the demographic history, inbreeding, and mutation load of two 'living fossil' tree species of Dipteronia.</title>
        <authorList>
            <person name="Feng Y."/>
            <person name="Comes H.P."/>
            <person name="Chen J."/>
            <person name="Zhu S."/>
            <person name="Lu R."/>
            <person name="Zhang X."/>
            <person name="Li P."/>
            <person name="Qiu J."/>
            <person name="Olsen K.M."/>
            <person name="Qiu Y."/>
        </authorList>
    </citation>
    <scope>NUCLEOTIDE SEQUENCE</scope>
    <source>
        <strain evidence="5">KIB01</strain>
    </source>
</reference>
<evidence type="ECO:0000313" key="5">
    <source>
        <dbReference type="EMBL" id="KAK2651102.1"/>
    </source>
</evidence>
<keyword evidence="4" id="KW-0472">Membrane</keyword>
<evidence type="ECO:0000256" key="4">
    <source>
        <dbReference type="SAM" id="Phobius"/>
    </source>
</evidence>
<accession>A0AAD9UBH9</accession>
<dbReference type="EMBL" id="JANJYI010000005">
    <property type="protein sequence ID" value="KAK2651102.1"/>
    <property type="molecule type" value="Genomic_DNA"/>
</dbReference>
<dbReference type="AlphaFoldDB" id="A0AAD9UBH9"/>
<keyword evidence="6" id="KW-1185">Reference proteome</keyword>
<dbReference type="Proteomes" id="UP001280121">
    <property type="component" value="Unassembled WGS sequence"/>
</dbReference>
<dbReference type="InterPro" id="IPR036770">
    <property type="entry name" value="Ankyrin_rpt-contain_sf"/>
</dbReference>
<feature type="transmembrane region" description="Helical" evidence="4">
    <location>
        <begin position="545"/>
        <end position="572"/>
    </location>
</feature>
<feature type="repeat" description="ANK" evidence="3">
    <location>
        <begin position="157"/>
        <end position="179"/>
    </location>
</feature>
<feature type="transmembrane region" description="Helical" evidence="4">
    <location>
        <begin position="646"/>
        <end position="668"/>
    </location>
</feature>
<dbReference type="PANTHER" id="PTHR24186">
    <property type="entry name" value="PROTEIN PHOSPHATASE 1 REGULATORY SUBUNIT"/>
    <property type="match status" value="1"/>
</dbReference>
<keyword evidence="1" id="KW-0677">Repeat</keyword>
<dbReference type="Pfam" id="PF12796">
    <property type="entry name" value="Ank_2"/>
    <property type="match status" value="2"/>
</dbReference>
<proteinExistence type="predicted"/>
<dbReference type="PROSITE" id="PS50088">
    <property type="entry name" value="ANK_REPEAT"/>
    <property type="match status" value="4"/>
</dbReference>
<sequence length="674" mass="75943">MMDATHFDAARRGNTNDFPFCEINNQNSSDIFDKVSPLGNSLLHVAAGSGNLEITELMARQLPILMTRKNCEGNTPLHFAVKNEKLNTTKVLVECAAQIRTSNTLMRMKNDDGNTALHVVLLQLKVAKKKRIDNLVAMTRYLISADPEVSYIVENNASKSPLHLAVESNNIDIIDYLLSALPQDAGLLDRLQRMKRTNLVHVAIEKKTIRDDEENTLLHCAASIGYLEGVNYLLEINHNWAFERNKKGLYPLHLACENGHAKIMKKLLKKWPDATEFLCNRGRSILHVAAMCGKEETVSCILKEKVLGELVNMKDKDGNTPLHLAALSCNPLVVATLLYHKRSKFDLVNNHGLTAYDFFLEEFQKVQDHGIDVNVGNLRETYDNDSSEMDFKRSDEPNRFQKIATSVLFYKKKKSFYPKNDDSSITKVALAHIKSKKRLSKEDVNSRINILFVVAALIVGSAYAGSLQMPVDGKSGDDVSASNATTTKWFVHSNINNTVWESIHGFPRFLLVNFVFDNVAAMGLSITAAFTLCSALLLDDTLATVLVNIAFSCLVFALAFMANAFLSAIRIGMKTYEIYSDDIQLVRVVLQLSQWLLVSIPLMILAFGGEALTRHILSIFFSIYFRLHRLWRMVHYPLLDRRIAKCGRRILVGFFILFLFLFLVLFIWNGPLAF</sequence>
<evidence type="ECO:0008006" key="7">
    <source>
        <dbReference type="Google" id="ProtNLM"/>
    </source>
</evidence>
<evidence type="ECO:0000313" key="6">
    <source>
        <dbReference type="Proteomes" id="UP001280121"/>
    </source>
</evidence>
<dbReference type="Gene3D" id="1.25.40.20">
    <property type="entry name" value="Ankyrin repeat-containing domain"/>
    <property type="match status" value="2"/>
</dbReference>
<feature type="transmembrane region" description="Helical" evidence="4">
    <location>
        <begin position="444"/>
        <end position="464"/>
    </location>
</feature>
<dbReference type="InterPro" id="IPR002110">
    <property type="entry name" value="Ankyrin_rpt"/>
</dbReference>
<comment type="caution">
    <text evidence="5">The sequence shown here is derived from an EMBL/GenBank/DDBJ whole genome shotgun (WGS) entry which is preliminary data.</text>
</comment>
<dbReference type="GO" id="GO:0005886">
    <property type="term" value="C:plasma membrane"/>
    <property type="evidence" value="ECO:0007669"/>
    <property type="project" value="TreeGrafter"/>
</dbReference>
<dbReference type="Pfam" id="PF00023">
    <property type="entry name" value="Ank"/>
    <property type="match status" value="1"/>
</dbReference>
<feature type="repeat" description="ANK" evidence="3">
    <location>
        <begin position="72"/>
        <end position="104"/>
    </location>
</feature>
<organism evidence="5 6">
    <name type="scientific">Dipteronia dyeriana</name>
    <dbReference type="NCBI Taxonomy" id="168575"/>
    <lineage>
        <taxon>Eukaryota</taxon>
        <taxon>Viridiplantae</taxon>
        <taxon>Streptophyta</taxon>
        <taxon>Embryophyta</taxon>
        <taxon>Tracheophyta</taxon>
        <taxon>Spermatophyta</taxon>
        <taxon>Magnoliopsida</taxon>
        <taxon>eudicotyledons</taxon>
        <taxon>Gunneridae</taxon>
        <taxon>Pentapetalae</taxon>
        <taxon>rosids</taxon>
        <taxon>malvids</taxon>
        <taxon>Sapindales</taxon>
        <taxon>Sapindaceae</taxon>
        <taxon>Hippocastanoideae</taxon>
        <taxon>Acereae</taxon>
        <taxon>Dipteronia</taxon>
    </lineage>
</organism>
<dbReference type="PANTHER" id="PTHR24186:SF50">
    <property type="entry name" value="ANKYRIN REPEAT-CONTAINING PROTEIN ITN1-LIKE ISOFORM X1"/>
    <property type="match status" value="1"/>
</dbReference>
<gene>
    <name evidence="5" type="ORF">Ddye_018591</name>
</gene>
<keyword evidence="4" id="KW-0812">Transmembrane</keyword>
<evidence type="ECO:0000256" key="1">
    <source>
        <dbReference type="ARBA" id="ARBA00022737"/>
    </source>
</evidence>
<evidence type="ECO:0000256" key="2">
    <source>
        <dbReference type="ARBA" id="ARBA00023043"/>
    </source>
</evidence>
<name>A0AAD9UBH9_9ROSI</name>
<dbReference type="SUPFAM" id="SSF48403">
    <property type="entry name" value="Ankyrin repeat"/>
    <property type="match status" value="1"/>
</dbReference>
<dbReference type="PROSITE" id="PS50297">
    <property type="entry name" value="ANK_REP_REGION"/>
    <property type="match status" value="4"/>
</dbReference>
<dbReference type="SMART" id="SM00248">
    <property type="entry name" value="ANK"/>
    <property type="match status" value="8"/>
</dbReference>
<dbReference type="Pfam" id="PF13606">
    <property type="entry name" value="Ank_3"/>
    <property type="match status" value="1"/>
</dbReference>
<feature type="transmembrane region" description="Helical" evidence="4">
    <location>
        <begin position="519"/>
        <end position="538"/>
    </location>
</feature>
<keyword evidence="2 3" id="KW-0040">ANK repeat</keyword>
<feature type="repeat" description="ANK" evidence="3">
    <location>
        <begin position="247"/>
        <end position="270"/>
    </location>
</feature>
<keyword evidence="4" id="KW-1133">Transmembrane helix</keyword>
<protein>
    <recommendedName>
        <fullName evidence="7">PGG domain-containing protein</fullName>
    </recommendedName>
</protein>
<feature type="transmembrane region" description="Helical" evidence="4">
    <location>
        <begin position="592"/>
        <end position="625"/>
    </location>
</feature>